<dbReference type="EMBL" id="CADEAL010004458">
    <property type="protein sequence ID" value="CAB1460043.1"/>
    <property type="molecule type" value="Genomic_DNA"/>
</dbReference>
<sequence>MANRRDIGSPLGWHDSQLNTSLPPALQLLGMSSPGTQRPVCVLRFQKELSVPNRMKRHPHQAPNQPKNFISHECVCAVEVWWGLGLSSGSALGELQDVHLAAGHGAHYHSRTWSHQRTEKRANILLKCHCQQACERTRRHRHKRQTAHTSPH</sequence>
<dbReference type="AlphaFoldDB" id="A0A9N7W306"/>
<evidence type="ECO:0000313" key="2">
    <source>
        <dbReference type="Proteomes" id="UP001153269"/>
    </source>
</evidence>
<protein>
    <submittedName>
        <fullName evidence="1">Uncharacterized protein</fullName>
    </submittedName>
</protein>
<reference evidence="1" key="1">
    <citation type="submission" date="2020-03" db="EMBL/GenBank/DDBJ databases">
        <authorList>
            <person name="Weist P."/>
        </authorList>
    </citation>
    <scope>NUCLEOTIDE SEQUENCE</scope>
</reference>
<dbReference type="Proteomes" id="UP001153269">
    <property type="component" value="Unassembled WGS sequence"/>
</dbReference>
<proteinExistence type="predicted"/>
<comment type="caution">
    <text evidence="1">The sequence shown here is derived from an EMBL/GenBank/DDBJ whole genome shotgun (WGS) entry which is preliminary data.</text>
</comment>
<gene>
    <name evidence="1" type="ORF">PLEPLA_LOCUS47880</name>
</gene>
<evidence type="ECO:0000313" key="1">
    <source>
        <dbReference type="EMBL" id="CAB1460043.1"/>
    </source>
</evidence>
<organism evidence="1 2">
    <name type="scientific">Pleuronectes platessa</name>
    <name type="common">European plaice</name>
    <dbReference type="NCBI Taxonomy" id="8262"/>
    <lineage>
        <taxon>Eukaryota</taxon>
        <taxon>Metazoa</taxon>
        <taxon>Chordata</taxon>
        <taxon>Craniata</taxon>
        <taxon>Vertebrata</taxon>
        <taxon>Euteleostomi</taxon>
        <taxon>Actinopterygii</taxon>
        <taxon>Neopterygii</taxon>
        <taxon>Teleostei</taxon>
        <taxon>Neoteleostei</taxon>
        <taxon>Acanthomorphata</taxon>
        <taxon>Carangaria</taxon>
        <taxon>Pleuronectiformes</taxon>
        <taxon>Pleuronectoidei</taxon>
        <taxon>Pleuronectidae</taxon>
        <taxon>Pleuronectes</taxon>
    </lineage>
</organism>
<name>A0A9N7W306_PLEPL</name>
<accession>A0A9N7W306</accession>
<keyword evidence="2" id="KW-1185">Reference proteome</keyword>